<dbReference type="AlphaFoldDB" id="A0A5P8K536"/>
<protein>
    <submittedName>
        <fullName evidence="2">Uncharacterized protein</fullName>
    </submittedName>
</protein>
<keyword evidence="3" id="KW-1185">Reference proteome</keyword>
<accession>A0A5P8K536</accession>
<evidence type="ECO:0000256" key="1">
    <source>
        <dbReference type="SAM" id="MobiDB-lite"/>
    </source>
</evidence>
<evidence type="ECO:0000313" key="3">
    <source>
        <dbReference type="Proteomes" id="UP000327294"/>
    </source>
</evidence>
<dbReference type="EMBL" id="CP045096">
    <property type="protein sequence ID" value="QFQ97908.1"/>
    <property type="molecule type" value="Genomic_DNA"/>
</dbReference>
<gene>
    <name evidence="2" type="ORF">F9278_18680</name>
</gene>
<dbReference type="KEGG" id="sphv:F9278_18680"/>
<dbReference type="Proteomes" id="UP000327294">
    <property type="component" value="Chromosome"/>
</dbReference>
<evidence type="ECO:0000313" key="2">
    <source>
        <dbReference type="EMBL" id="QFQ97908.1"/>
    </source>
</evidence>
<sequence>MSDAERISEGVSADPSDAVRAEVEREFAGRLARAEMENQAAKAGITLPQGFTDYLDSSRLIREDGNPSAEAIAKVLEPFQTEKEPLFPQLTGAGRSHPDAFQYQGPRVSLDARHRK</sequence>
<feature type="region of interest" description="Disordered" evidence="1">
    <location>
        <begin position="88"/>
        <end position="116"/>
    </location>
</feature>
<proteinExistence type="predicted"/>
<dbReference type="RefSeq" id="WP_152169384.1">
    <property type="nucleotide sequence ID" value="NZ_CP045096.1"/>
</dbReference>
<organism evidence="2 3">
    <name type="scientific">Streptomyces phaeolivaceus</name>
    <dbReference type="NCBI Taxonomy" id="2653200"/>
    <lineage>
        <taxon>Bacteria</taxon>
        <taxon>Bacillati</taxon>
        <taxon>Actinomycetota</taxon>
        <taxon>Actinomycetes</taxon>
        <taxon>Kitasatosporales</taxon>
        <taxon>Streptomycetaceae</taxon>
        <taxon>Streptomyces</taxon>
    </lineage>
</organism>
<name>A0A5P8K536_9ACTN</name>
<reference evidence="2 3" key="1">
    <citation type="submission" date="2019-10" db="EMBL/GenBank/DDBJ databases">
        <title>Streptomyces sp. strain GY16 isolated from leaves of Broussonetia papyrifera.</title>
        <authorList>
            <person name="Mo P."/>
        </authorList>
    </citation>
    <scope>NUCLEOTIDE SEQUENCE [LARGE SCALE GENOMIC DNA]</scope>
    <source>
        <strain evidence="2 3">GY16</strain>
    </source>
</reference>
<feature type="region of interest" description="Disordered" evidence="1">
    <location>
        <begin position="1"/>
        <end position="20"/>
    </location>
</feature>